<comment type="subcellular location">
    <subcellularLocation>
        <location evidence="1">Cytoplasm</location>
    </subcellularLocation>
</comment>
<feature type="domain" description="Rab3GAP regulatory subunit C-terminal" evidence="6">
    <location>
        <begin position="775"/>
        <end position="863"/>
    </location>
</feature>
<dbReference type="Proteomes" id="UP000694941">
    <property type="component" value="Unplaced"/>
</dbReference>
<evidence type="ECO:0000259" key="6">
    <source>
        <dbReference type="Pfam" id="PF14656"/>
    </source>
</evidence>
<evidence type="ECO:0000256" key="4">
    <source>
        <dbReference type="ARBA" id="ARBA00022490"/>
    </source>
</evidence>
<evidence type="ECO:0000313" key="8">
    <source>
        <dbReference type="RefSeq" id="XP_013776939.1"/>
    </source>
</evidence>
<reference evidence="8" key="1">
    <citation type="submission" date="2025-08" db="UniProtKB">
        <authorList>
            <consortium name="RefSeq"/>
        </authorList>
    </citation>
    <scope>IDENTIFICATION</scope>
    <source>
        <tissue evidence="8">Muscle</tissue>
    </source>
</reference>
<accession>A0ABM1B8G9</accession>
<organism evidence="7 8">
    <name type="scientific">Limulus polyphemus</name>
    <name type="common">Atlantic horseshoe crab</name>
    <dbReference type="NCBI Taxonomy" id="6850"/>
    <lineage>
        <taxon>Eukaryota</taxon>
        <taxon>Metazoa</taxon>
        <taxon>Ecdysozoa</taxon>
        <taxon>Arthropoda</taxon>
        <taxon>Chelicerata</taxon>
        <taxon>Merostomata</taxon>
        <taxon>Xiphosura</taxon>
        <taxon>Limulidae</taxon>
        <taxon>Limulus</taxon>
    </lineage>
</organism>
<dbReference type="Pfam" id="PF14655">
    <property type="entry name" value="RAB3GAP2_N"/>
    <property type="match status" value="1"/>
</dbReference>
<evidence type="ECO:0000313" key="7">
    <source>
        <dbReference type="Proteomes" id="UP000694941"/>
    </source>
</evidence>
<dbReference type="RefSeq" id="XP_013776939.1">
    <property type="nucleotide sequence ID" value="XM_013921485.2"/>
</dbReference>
<dbReference type="InterPro" id="IPR029257">
    <property type="entry name" value="RAB3GAP2_C"/>
</dbReference>
<sequence length="1450" mass="162584">MSCKLEKLLAINDLRAVKRVLNLGLGGPSEKTSTLDDDEWKNTWEWGDAEEEGTDQENRSTEDQAWLQQCVVGMSPGADLLVLAANQYAAFLTRKWDFNEESELKMKFYLSEGEMLAHADGEEITAILCLPLASQKRSAQGEPDWTCIIIGFSSGYLRMYTEKAELLLSQLLHEEPVRQLKFQTYSPSRYREFTEQLDDLVIVYSSAVVSVEGFSLFQTLRACRNQLARATAGKWETVDPPPLTYKKWGFQDQKELSDCEHVGGVTPSSFDQMVGESIQRGPHGTIKSIIPASTLLVTVGLEPYIGFFYASEGTVQPILSEMAMAVASKLKTFLTGGLLGFRGRTQQEDSHHPSIEPATPVPMKYGIYDKRRQGGRIVLSPNKTMAAITDGFGRVILFDILKAIAVRMWKGYRDAQCGWIETVDESTHPEHREGQTSKRAYFLVIYAPRRGIVEIWCSQQGPRVGAFNVGKSGRLLYSNYAMMGLNNATAHSCKPMIYPCCLLDADGNICSFAVPFHCALSGRNSKKARDLHLLKDLRTLLKDSDLNQDKLVSEIKKILLDLKTASIRQQAVEIILHNKFVTSEFISEIVSTLHSYLQNQDPEKLDFESKVLLQMCWRIKQLVALYRIVEGINNKQTEKSPVCDEETEPRDVQLFSSVFNLTESEVGNLVSLASVHQTSSYSMGKHVTFADNQEILMTLSKFLRLFQLSYSHLVKEDITENGSSVLPITVHPACSESDFKKIGDFLFHAVIQSKETSDTILHDALKKSGIVPKKLLEILLIYWLSHTTSLNKWKQWLVFQDLLKHITSHAVSLDESLLCGDGESEPIWWKTVKSLLCESTNSLSAYTAAIIAQSVAITLALGNNHKLASNPPSLASISMEQLASATQLDNENVSQEVRQDETNLSDIQEIQGICVDKDHTDNGDSEWESISLNTERWHFLVTQLEDVFVLSMLLNLLPNVPKFEVSLSSLLNSGQGAVTELVAKWAVTASIDPDLLTVYSGRDEEATPSFQFDGFENLDKERKGYGFNLLKGLLSQVRRRYPRSLEPDLVLINCAWEHLVQWNTDRDAVQHLIGTIQCLSRVNSATLCNGVGCMMWKTFLMKKFEALAKLMEKVGKPPKERLCRKELKMSDIYIEKFLDFCCQLLCHVLETNMVSESEPVPLFPVEELLQGQEIHGQTPLVTLALGQKSSNYKLVDHHLHLATAMLMVISFQLKSVRILSMYDTMGRNAFFHELNGSHSMKLNTEVIDTQLMRARTHFLLRVTSAIAESVPESIPDNMSFPVSLRLSRTSSHSGICMSSPGQSHASRWFGRTLDLARGWRVNVDEVRRHYVCELYSGGYDSLAEEAMTAVTDRVLLGSQLLLLAGQRVRHAIIGLTDTAEKLAQLSPTLSSWLKSLDAEGLRCTNPPLQNTAFLVSHVINCLPENHSEQEIAISLLETIQSMTELNNINS</sequence>
<protein>
    <submittedName>
        <fullName evidence="8">Rab3 GTPase-activating protein non-catalytic subunit-like isoform X1</fullName>
    </submittedName>
</protein>
<name>A0ABM1B8G9_LIMPO</name>
<evidence type="ECO:0000256" key="2">
    <source>
        <dbReference type="ARBA" id="ARBA00008153"/>
    </source>
</evidence>
<feature type="domain" description="Rab3-GAP regulatory subunit N-terminal" evidence="5">
    <location>
        <begin position="66"/>
        <end position="476"/>
    </location>
</feature>
<comment type="similarity">
    <text evidence="2">Belongs to the Rab3-GAP regulatory subunit family.</text>
</comment>
<keyword evidence="3" id="KW-0343">GTPase activation</keyword>
<evidence type="ECO:0000259" key="5">
    <source>
        <dbReference type="Pfam" id="PF14655"/>
    </source>
</evidence>
<dbReference type="GeneID" id="106461645"/>
<feature type="domain" description="Rab3GAP regulatory subunit C-terminal" evidence="6">
    <location>
        <begin position="912"/>
        <end position="1423"/>
    </location>
</feature>
<dbReference type="Pfam" id="PF14656">
    <property type="entry name" value="RAB3GAP2_C"/>
    <property type="match status" value="2"/>
</dbReference>
<evidence type="ECO:0000256" key="1">
    <source>
        <dbReference type="ARBA" id="ARBA00004496"/>
    </source>
</evidence>
<keyword evidence="7" id="KW-1185">Reference proteome</keyword>
<gene>
    <name evidence="8" type="primary">LOC106461645</name>
</gene>
<dbReference type="PANTHER" id="PTHR12472:SF0">
    <property type="entry name" value="RAB3 GTPASE-ACTIVATING PROTEIN NON-CATALYTIC SUBUNIT"/>
    <property type="match status" value="1"/>
</dbReference>
<keyword evidence="4" id="KW-0963">Cytoplasm</keyword>
<dbReference type="InterPro" id="IPR032839">
    <property type="entry name" value="RAB3GAP_N"/>
</dbReference>
<proteinExistence type="inferred from homology"/>
<evidence type="ECO:0000256" key="3">
    <source>
        <dbReference type="ARBA" id="ARBA00022468"/>
    </source>
</evidence>
<dbReference type="PANTHER" id="PTHR12472">
    <property type="entry name" value="RAB3-GAP REGULATORY DOMAIN"/>
    <property type="match status" value="1"/>
</dbReference>
<dbReference type="InterPro" id="IPR026059">
    <property type="entry name" value="Rab3GAP2"/>
</dbReference>